<dbReference type="PANTHER" id="PTHR10642:SF26">
    <property type="entry name" value="RIBONUCLEASE H1"/>
    <property type="match status" value="1"/>
</dbReference>
<keyword evidence="9 10" id="KW-0460">Magnesium</keyword>
<protein>
    <recommendedName>
        <fullName evidence="4 10">Ribonuclease H</fullName>
        <shortName evidence="10">RNase H</shortName>
        <ecNumber evidence="4 10">3.1.26.4</ecNumber>
    </recommendedName>
</protein>
<keyword evidence="8 10" id="KW-0378">Hydrolase</keyword>
<comment type="cofactor">
    <cofactor evidence="2 10">
        <name>Mg(2+)</name>
        <dbReference type="ChEBI" id="CHEBI:18420"/>
    </cofactor>
</comment>
<evidence type="ECO:0000256" key="6">
    <source>
        <dbReference type="ARBA" id="ARBA00022723"/>
    </source>
</evidence>
<evidence type="ECO:0000256" key="8">
    <source>
        <dbReference type="ARBA" id="ARBA00022801"/>
    </source>
</evidence>
<dbReference type="GeneID" id="80874628"/>
<dbReference type="InterPro" id="IPR036397">
    <property type="entry name" value="RNaseH_sf"/>
</dbReference>
<dbReference type="KEGG" id="som:SOMG_01146"/>
<dbReference type="RefSeq" id="XP_056036648.1">
    <property type="nucleotide sequence ID" value="XM_056179939.1"/>
</dbReference>
<evidence type="ECO:0000256" key="10">
    <source>
        <dbReference type="PIRNR" id="PIRNR036852"/>
    </source>
</evidence>
<evidence type="ECO:0000256" key="4">
    <source>
        <dbReference type="ARBA" id="ARBA00012180"/>
    </source>
</evidence>
<evidence type="ECO:0000256" key="9">
    <source>
        <dbReference type="ARBA" id="ARBA00022842"/>
    </source>
</evidence>
<feature type="compositionally biased region" description="Polar residues" evidence="11">
    <location>
        <begin position="86"/>
        <end position="116"/>
    </location>
</feature>
<name>A0AAE9WA46_9SCHI</name>
<dbReference type="PROSITE" id="PS50879">
    <property type="entry name" value="RNASE_H_1"/>
    <property type="match status" value="1"/>
</dbReference>
<feature type="region of interest" description="Disordered" evidence="11">
    <location>
        <begin position="58"/>
        <end position="116"/>
    </location>
</feature>
<dbReference type="PIRSF" id="PIRSF036852">
    <property type="entry name" value="Ribonuclease_H1_euk"/>
    <property type="match status" value="1"/>
</dbReference>
<dbReference type="InterPro" id="IPR002156">
    <property type="entry name" value="RNaseH_domain"/>
</dbReference>
<dbReference type="SUPFAM" id="SSF53098">
    <property type="entry name" value="Ribonuclease H-like"/>
    <property type="match status" value="1"/>
</dbReference>
<dbReference type="SUPFAM" id="SSF55658">
    <property type="entry name" value="L9 N-domain-like"/>
    <property type="match status" value="1"/>
</dbReference>
<dbReference type="Gene3D" id="3.30.420.10">
    <property type="entry name" value="Ribonuclease H-like superfamily/Ribonuclease H"/>
    <property type="match status" value="1"/>
</dbReference>
<reference evidence="13 14" key="1">
    <citation type="journal article" date="2023" name="G3 (Bethesda)">
        <title>A high-quality reference genome for the fission yeast Schizosaccharomyces osmophilus.</title>
        <authorList>
            <person name="Jia G.S."/>
            <person name="Zhang W.C."/>
            <person name="Liang Y."/>
            <person name="Liu X.H."/>
            <person name="Rhind N."/>
            <person name="Pidoux A."/>
            <person name="Brysch-Herzberg M."/>
            <person name="Du L.L."/>
        </authorList>
    </citation>
    <scope>NUCLEOTIDE SEQUENCE [LARGE SCALE GENOMIC DNA]</scope>
    <source>
        <strain evidence="13 14">CBS 15793</strain>
    </source>
</reference>
<evidence type="ECO:0000259" key="12">
    <source>
        <dbReference type="PROSITE" id="PS50879"/>
    </source>
</evidence>
<evidence type="ECO:0000256" key="1">
    <source>
        <dbReference type="ARBA" id="ARBA00000077"/>
    </source>
</evidence>
<dbReference type="InterPro" id="IPR050092">
    <property type="entry name" value="RNase_H"/>
</dbReference>
<dbReference type="InterPro" id="IPR037056">
    <property type="entry name" value="RNase_H1_N_sf"/>
</dbReference>
<evidence type="ECO:0000256" key="5">
    <source>
        <dbReference type="ARBA" id="ARBA00022722"/>
    </source>
</evidence>
<dbReference type="Pfam" id="PF01693">
    <property type="entry name" value="Cauli_VI"/>
    <property type="match status" value="1"/>
</dbReference>
<dbReference type="EC" id="3.1.26.4" evidence="4 10"/>
<dbReference type="Proteomes" id="UP001212411">
    <property type="component" value="Chromosome 1"/>
</dbReference>
<dbReference type="InterPro" id="IPR017067">
    <property type="entry name" value="RNase_H1_euk"/>
</dbReference>
<dbReference type="GO" id="GO:0000287">
    <property type="term" value="F:magnesium ion binding"/>
    <property type="evidence" value="ECO:0007669"/>
    <property type="project" value="UniProtKB-UniRule"/>
</dbReference>
<dbReference type="Pfam" id="PF00075">
    <property type="entry name" value="RNase_H"/>
    <property type="match status" value="1"/>
</dbReference>
<keyword evidence="5 10" id="KW-0540">Nuclease</keyword>
<keyword evidence="7 10" id="KW-0255">Endonuclease</keyword>
<feature type="compositionally biased region" description="Low complexity" evidence="11">
    <location>
        <begin position="58"/>
        <end position="78"/>
    </location>
</feature>
<dbReference type="FunFam" id="3.40.970.10:FF:000001">
    <property type="entry name" value="Ribonuclease H1"/>
    <property type="match status" value="1"/>
</dbReference>
<evidence type="ECO:0000313" key="13">
    <source>
        <dbReference type="EMBL" id="WBW72405.1"/>
    </source>
</evidence>
<comment type="similarity">
    <text evidence="3 10">Belongs to the RNase H family.</text>
</comment>
<organism evidence="13 14">
    <name type="scientific">Schizosaccharomyces osmophilus</name>
    <dbReference type="NCBI Taxonomy" id="2545709"/>
    <lineage>
        <taxon>Eukaryota</taxon>
        <taxon>Fungi</taxon>
        <taxon>Dikarya</taxon>
        <taxon>Ascomycota</taxon>
        <taxon>Taphrinomycotina</taxon>
        <taxon>Schizosaccharomycetes</taxon>
        <taxon>Schizosaccharomycetales</taxon>
        <taxon>Schizosaccharomycetaceae</taxon>
        <taxon>Schizosaccharomyces</taxon>
    </lineage>
</organism>
<evidence type="ECO:0000256" key="3">
    <source>
        <dbReference type="ARBA" id="ARBA00005300"/>
    </source>
</evidence>
<comment type="catalytic activity">
    <reaction evidence="1 10">
        <text>Endonucleolytic cleavage to 5'-phosphomonoester.</text>
        <dbReference type="EC" id="3.1.26.4"/>
    </reaction>
</comment>
<proteinExistence type="inferred from homology"/>
<sequence>MGKSRAEPAYYAVARGRKTGIFNSWSDTVPNVSGYANSRYKKFKTYDEAKAFCESGGNYSGPSNSSLTQSSHSKSSKSPALYAPYSYNQKSSSLTRSGASSKNESSTKCLSLENPSSRPNISVPAIYHKRAGVSNPEIVYTDGSSLGNGKHGAAAGYGVYFGPGDPRNHSERLLAGEQTNNRAELQAIIHALENTSGDVIIRADSKYSIQALTVWNQKWKKTNYMTSSSTPVKNVDLITRATHLMEDRNVKLEYVEGHSSDYGNQQADLLARRAAAL</sequence>
<dbReference type="InterPro" id="IPR012337">
    <property type="entry name" value="RNaseH-like_sf"/>
</dbReference>
<accession>A0AAE9WA46</accession>
<evidence type="ECO:0000256" key="2">
    <source>
        <dbReference type="ARBA" id="ARBA00001946"/>
    </source>
</evidence>
<comment type="function">
    <text evidence="10">Endonuclease that specifically degrades the RNA of RNA-DNA hybrids.</text>
</comment>
<dbReference type="GO" id="GO:0043137">
    <property type="term" value="P:DNA replication, removal of RNA primer"/>
    <property type="evidence" value="ECO:0007669"/>
    <property type="project" value="TreeGrafter"/>
</dbReference>
<dbReference type="GO" id="GO:0003676">
    <property type="term" value="F:nucleic acid binding"/>
    <property type="evidence" value="ECO:0007669"/>
    <property type="project" value="UniProtKB-UniRule"/>
</dbReference>
<dbReference type="PANTHER" id="PTHR10642">
    <property type="entry name" value="RIBONUCLEASE H1"/>
    <property type="match status" value="1"/>
</dbReference>
<evidence type="ECO:0000256" key="11">
    <source>
        <dbReference type="SAM" id="MobiDB-lite"/>
    </source>
</evidence>
<dbReference type="GO" id="GO:0004523">
    <property type="term" value="F:RNA-DNA hybrid ribonuclease activity"/>
    <property type="evidence" value="ECO:0007669"/>
    <property type="project" value="UniProtKB-UniRule"/>
</dbReference>
<dbReference type="InterPro" id="IPR009027">
    <property type="entry name" value="Ribosomal_bL9/RNase_H1_N"/>
</dbReference>
<evidence type="ECO:0000256" key="7">
    <source>
        <dbReference type="ARBA" id="ARBA00022759"/>
    </source>
</evidence>
<feature type="domain" description="RNase H type-1" evidence="12">
    <location>
        <begin position="133"/>
        <end position="276"/>
    </location>
</feature>
<dbReference type="Gene3D" id="3.40.970.10">
    <property type="entry name" value="Ribonuclease H1, N-terminal domain"/>
    <property type="match status" value="1"/>
</dbReference>
<dbReference type="InterPro" id="IPR011320">
    <property type="entry name" value="RNase_H1_N"/>
</dbReference>
<gene>
    <name evidence="13" type="primary">rnh1</name>
    <name evidence="13" type="ORF">SOMG_01146</name>
</gene>
<dbReference type="EMBL" id="CP115611">
    <property type="protein sequence ID" value="WBW72405.1"/>
    <property type="molecule type" value="Genomic_DNA"/>
</dbReference>
<evidence type="ECO:0000313" key="14">
    <source>
        <dbReference type="Proteomes" id="UP001212411"/>
    </source>
</evidence>
<keyword evidence="6 10" id="KW-0479">Metal-binding</keyword>
<dbReference type="AlphaFoldDB" id="A0AAE9WA46"/>
<dbReference type="CDD" id="cd09280">
    <property type="entry name" value="RNase_HI_eukaryote_like"/>
    <property type="match status" value="1"/>
</dbReference>
<keyword evidence="14" id="KW-1185">Reference proteome</keyword>